<evidence type="ECO:0000256" key="2">
    <source>
        <dbReference type="SAM" id="Phobius"/>
    </source>
</evidence>
<keyword evidence="2" id="KW-0472">Membrane</keyword>
<feature type="transmembrane region" description="Helical" evidence="2">
    <location>
        <begin position="35"/>
        <end position="55"/>
    </location>
</feature>
<name>A0ABP7XGQ0_9ACTN</name>
<gene>
    <name evidence="3" type="ORF">GCM10022215_15550</name>
</gene>
<feature type="region of interest" description="Disordered" evidence="1">
    <location>
        <begin position="81"/>
        <end position="102"/>
    </location>
</feature>
<keyword evidence="2" id="KW-1133">Transmembrane helix</keyword>
<keyword evidence="2" id="KW-0812">Transmembrane</keyword>
<reference evidence="4" key="1">
    <citation type="journal article" date="2019" name="Int. J. Syst. Evol. Microbiol.">
        <title>The Global Catalogue of Microorganisms (GCM) 10K type strain sequencing project: providing services to taxonomists for standard genome sequencing and annotation.</title>
        <authorList>
            <consortium name="The Broad Institute Genomics Platform"/>
            <consortium name="The Broad Institute Genome Sequencing Center for Infectious Disease"/>
            <person name="Wu L."/>
            <person name="Ma J."/>
        </authorList>
    </citation>
    <scope>NUCLEOTIDE SEQUENCE [LARGE SCALE GENOMIC DNA]</scope>
    <source>
        <strain evidence="4">JCM 16703</strain>
    </source>
</reference>
<proteinExistence type="predicted"/>
<comment type="caution">
    <text evidence="3">The sequence shown here is derived from an EMBL/GenBank/DDBJ whole genome shotgun (WGS) entry which is preliminary data.</text>
</comment>
<feature type="compositionally biased region" description="Basic and acidic residues" evidence="1">
    <location>
        <begin position="81"/>
        <end position="91"/>
    </location>
</feature>
<evidence type="ECO:0000313" key="3">
    <source>
        <dbReference type="EMBL" id="GAA4116083.1"/>
    </source>
</evidence>
<dbReference type="Proteomes" id="UP001501495">
    <property type="component" value="Unassembled WGS sequence"/>
</dbReference>
<organism evidence="3 4">
    <name type="scientific">Nocardioides fonticola</name>
    <dbReference type="NCBI Taxonomy" id="450363"/>
    <lineage>
        <taxon>Bacteria</taxon>
        <taxon>Bacillati</taxon>
        <taxon>Actinomycetota</taxon>
        <taxon>Actinomycetes</taxon>
        <taxon>Propionibacteriales</taxon>
        <taxon>Nocardioidaceae</taxon>
        <taxon>Nocardioides</taxon>
    </lineage>
</organism>
<evidence type="ECO:0000256" key="1">
    <source>
        <dbReference type="SAM" id="MobiDB-lite"/>
    </source>
</evidence>
<dbReference type="RefSeq" id="WP_344732741.1">
    <property type="nucleotide sequence ID" value="NZ_BAAAZH010000012.1"/>
</dbReference>
<dbReference type="EMBL" id="BAAAZH010000012">
    <property type="protein sequence ID" value="GAA4116083.1"/>
    <property type="molecule type" value="Genomic_DNA"/>
</dbReference>
<keyword evidence="4" id="KW-1185">Reference proteome</keyword>
<sequence length="102" mass="10650">MHDLAIHALTSLAQVVVHLADDEGPDPADVKAGWGALGIFVLLCATVAFLGYSLTKQLKKVDRAKADGVFGEEAAAEAAEEARLRQQRIDDATGPGPATPSI</sequence>
<evidence type="ECO:0000313" key="4">
    <source>
        <dbReference type="Proteomes" id="UP001501495"/>
    </source>
</evidence>
<accession>A0ABP7XGQ0</accession>
<protein>
    <submittedName>
        <fullName evidence="3">Uncharacterized protein</fullName>
    </submittedName>
</protein>